<comment type="subcellular location">
    <subcellularLocation>
        <location evidence="1">Periplasm</location>
    </subcellularLocation>
</comment>
<dbReference type="InterPro" id="IPR031811">
    <property type="entry name" value="ALGX/ALGJ_SGNH-like"/>
</dbReference>
<dbReference type="EMBL" id="JAAEAA010000008">
    <property type="protein sequence ID" value="NDK55868.1"/>
    <property type="molecule type" value="Genomic_DNA"/>
</dbReference>
<keyword evidence="5" id="KW-0574">Periplasm</keyword>
<evidence type="ECO:0000256" key="5">
    <source>
        <dbReference type="ARBA" id="ARBA00022764"/>
    </source>
</evidence>
<organism evidence="8 9">
    <name type="scientific">Pontibacter fetidus</name>
    <dbReference type="NCBI Taxonomy" id="2700082"/>
    <lineage>
        <taxon>Bacteria</taxon>
        <taxon>Pseudomonadati</taxon>
        <taxon>Bacteroidota</taxon>
        <taxon>Cytophagia</taxon>
        <taxon>Cytophagales</taxon>
        <taxon>Hymenobacteraceae</taxon>
        <taxon>Pontibacter</taxon>
    </lineage>
</organism>
<dbReference type="Proteomes" id="UP000478546">
    <property type="component" value="Unassembled WGS sequence"/>
</dbReference>
<dbReference type="RefSeq" id="WP_162345927.1">
    <property type="nucleotide sequence ID" value="NZ_JAAEAA010000008.1"/>
</dbReference>
<dbReference type="GO" id="GO:0042597">
    <property type="term" value="C:periplasmic space"/>
    <property type="evidence" value="ECO:0007669"/>
    <property type="project" value="UniProtKB-SubCell"/>
</dbReference>
<sequence length="377" mass="43299">MQNNGVKRLLAKLTLLGLPFIVWPLLEATILPIDTFTFRIWEAICVNKVRIMSGPFYPNQHMVMEEEGELAPHTPFATKRKVEWFTDEYGYRNRDSKCDVLLIGDSNITGSKLSQEETLAEVLERQLDKDVYAFAPATMNRFLATDRFIKDAPEVVIVSSIERRIPELPAVGANGFDSKIRNYTGNLINSSPVLTYAAITADRISKLGLYHRTLANLNRQFGKKDYVAYNNEFFIEGEIANRDFSEAEVQQMADVLEGYKNAVEERGIRFMFMPIPNKENIYYKLLPSQKKPDFLPRLFAELHKRNVEVINIQDAFEQLYQQKNVPLFPVDDAHWNEIAVKVASEKVLKHIDDVQTPIDKKDPKYLVNYTPQAATNQ</sequence>
<protein>
    <recommendedName>
        <fullName evidence="7">AlgX/AlgJ SGNH hydrolase-like domain-containing protein</fullName>
    </recommendedName>
</protein>
<keyword evidence="4" id="KW-0732">Signal</keyword>
<comment type="caution">
    <text evidence="8">The sequence shown here is derived from an EMBL/GenBank/DDBJ whole genome shotgun (WGS) entry which is preliminary data.</text>
</comment>
<dbReference type="UniPathway" id="UPA00286"/>
<keyword evidence="6" id="KW-0016">Alginate biosynthesis</keyword>
<dbReference type="SUPFAM" id="SSF52266">
    <property type="entry name" value="SGNH hydrolase"/>
    <property type="match status" value="1"/>
</dbReference>
<evidence type="ECO:0000256" key="1">
    <source>
        <dbReference type="ARBA" id="ARBA00004418"/>
    </source>
</evidence>
<reference evidence="8 9" key="1">
    <citation type="submission" date="2020-01" db="EMBL/GenBank/DDBJ databases">
        <authorList>
            <person name="Kim M.K."/>
        </authorList>
    </citation>
    <scope>NUCLEOTIDE SEQUENCE [LARGE SCALE GENOMIC DNA]</scope>
    <source>
        <strain evidence="8 9">BT213</strain>
    </source>
</reference>
<feature type="domain" description="AlgX/AlgJ SGNH hydrolase-like" evidence="7">
    <location>
        <begin position="234"/>
        <end position="371"/>
    </location>
</feature>
<dbReference type="Pfam" id="PF16822">
    <property type="entry name" value="ALGX"/>
    <property type="match status" value="1"/>
</dbReference>
<dbReference type="AlphaFoldDB" id="A0A6B2H157"/>
<comment type="pathway">
    <text evidence="2">Glycan biosynthesis; alginate biosynthesis.</text>
</comment>
<evidence type="ECO:0000256" key="6">
    <source>
        <dbReference type="ARBA" id="ARBA00022841"/>
    </source>
</evidence>
<dbReference type="GO" id="GO:0016740">
    <property type="term" value="F:transferase activity"/>
    <property type="evidence" value="ECO:0007669"/>
    <property type="project" value="UniProtKB-KW"/>
</dbReference>
<evidence type="ECO:0000259" key="7">
    <source>
        <dbReference type="Pfam" id="PF16822"/>
    </source>
</evidence>
<dbReference type="GO" id="GO:0042121">
    <property type="term" value="P:alginic acid biosynthetic process"/>
    <property type="evidence" value="ECO:0007669"/>
    <property type="project" value="UniProtKB-UniPathway"/>
</dbReference>
<keyword evidence="9" id="KW-1185">Reference proteome</keyword>
<keyword evidence="3" id="KW-0808">Transferase</keyword>
<evidence type="ECO:0000256" key="2">
    <source>
        <dbReference type="ARBA" id="ARBA00005182"/>
    </source>
</evidence>
<name>A0A6B2H157_9BACT</name>
<evidence type="ECO:0000256" key="3">
    <source>
        <dbReference type="ARBA" id="ARBA00022679"/>
    </source>
</evidence>
<evidence type="ECO:0000313" key="9">
    <source>
        <dbReference type="Proteomes" id="UP000478546"/>
    </source>
</evidence>
<gene>
    <name evidence="8" type="ORF">GWO68_08065</name>
</gene>
<evidence type="ECO:0000313" key="8">
    <source>
        <dbReference type="EMBL" id="NDK55868.1"/>
    </source>
</evidence>
<evidence type="ECO:0000256" key="4">
    <source>
        <dbReference type="ARBA" id="ARBA00022729"/>
    </source>
</evidence>
<accession>A0A6B2H157</accession>
<proteinExistence type="predicted"/>